<dbReference type="InterPro" id="IPR037231">
    <property type="entry name" value="NAP-like_sf"/>
</dbReference>
<feature type="compositionally biased region" description="Basic and acidic residues" evidence="1">
    <location>
        <begin position="117"/>
        <end position="128"/>
    </location>
</feature>
<accession>A0A4W2G6H4</accession>
<reference evidence="2" key="2">
    <citation type="submission" date="2025-08" db="UniProtKB">
        <authorList>
            <consortium name="Ensembl"/>
        </authorList>
    </citation>
    <scope>IDENTIFICATION</scope>
</reference>
<proteinExistence type="predicted"/>
<dbReference type="GeneTree" id="ENSGT00940000162417"/>
<feature type="region of interest" description="Disordered" evidence="1">
    <location>
        <begin position="103"/>
        <end position="130"/>
    </location>
</feature>
<dbReference type="Proteomes" id="UP000429181">
    <property type="component" value="Unassembled WGS sequence"/>
</dbReference>
<name>A0A4W2G6H4_BOBOX</name>
<evidence type="ECO:0000256" key="1">
    <source>
        <dbReference type="SAM" id="MobiDB-lite"/>
    </source>
</evidence>
<evidence type="ECO:0000313" key="2">
    <source>
        <dbReference type="Ensembl" id="ENSBIXP00005012457.1"/>
    </source>
</evidence>
<protein>
    <submittedName>
        <fullName evidence="2">Uncharacterized protein</fullName>
    </submittedName>
</protein>
<organism evidence="2 3">
    <name type="scientific">Bos indicus x Bos taurus</name>
    <name type="common">Hybrid cattle</name>
    <dbReference type="NCBI Taxonomy" id="30522"/>
    <lineage>
        <taxon>Eukaryota</taxon>
        <taxon>Metazoa</taxon>
        <taxon>Chordata</taxon>
        <taxon>Craniata</taxon>
        <taxon>Vertebrata</taxon>
        <taxon>Euteleostomi</taxon>
        <taxon>Mammalia</taxon>
        <taxon>Eutheria</taxon>
        <taxon>Laurasiatheria</taxon>
        <taxon>Artiodactyla</taxon>
        <taxon>Ruminantia</taxon>
        <taxon>Pecora</taxon>
        <taxon>Bovidae</taxon>
        <taxon>Bovinae</taxon>
        <taxon>Bos</taxon>
    </lineage>
</organism>
<evidence type="ECO:0000313" key="3">
    <source>
        <dbReference type="Proteomes" id="UP000429181"/>
    </source>
</evidence>
<sequence>VQSETLPEDGRRTPGLWNFLAVRPSFQGTEVLGPALMVGVCQGPCRHQVVHQTRRRLSSVWRQRKEGVALEEGEMVGIGQEVWLLVEEDSTEEVEVELVADVEQEQLSSQEPEEKQEEQSQERARPGDPSDIPADAEGLLAFLPLTLSLVPSQTRPIACGSTWPCMWHDWLFDLQQIVNNRQLSIMISEQVEVLLSYMINLKDISFQSKLYFMNTVIVKEYYLDIIGTTCLPGWCGWFWVYKRGAPSCRLETSSLNFLNWLLDHNSPGSNRISEMGEDLWNGFLSTVPWHCCADFGVFCEFTHPRNHLSPPPQSQRQLKAGW</sequence>
<dbReference type="SUPFAM" id="SSF143113">
    <property type="entry name" value="NAP-like"/>
    <property type="match status" value="1"/>
</dbReference>
<dbReference type="AlphaFoldDB" id="A0A4W2G6H4"/>
<reference evidence="3" key="1">
    <citation type="submission" date="2018-11" db="EMBL/GenBank/DDBJ databases">
        <title>Haplotype-resolved cattle genomes.</title>
        <authorList>
            <person name="Low W.Y."/>
            <person name="Tearle R."/>
            <person name="Bickhart D.M."/>
            <person name="Rosen B.D."/>
            <person name="Koren S."/>
            <person name="Rhie A."/>
            <person name="Hiendleder S."/>
            <person name="Phillippy A.M."/>
            <person name="Smith T.P.L."/>
            <person name="Williams J.L."/>
        </authorList>
    </citation>
    <scope>NUCLEOTIDE SEQUENCE [LARGE SCALE GENOMIC DNA]</scope>
</reference>
<dbReference type="Ensembl" id="ENSBIXT00005021831.1">
    <property type="protein sequence ID" value="ENSBIXP00005012457.1"/>
    <property type="gene ID" value="ENSBIXG00005002699.1"/>
</dbReference>